<name>A0A139PKN9_STROR</name>
<dbReference type="AlphaFoldDB" id="A0A139PKN9"/>
<dbReference type="OrthoDB" id="2232451at2"/>
<keyword evidence="1" id="KW-0812">Transmembrane</keyword>
<evidence type="ECO:0000256" key="1">
    <source>
        <dbReference type="SAM" id="Phobius"/>
    </source>
</evidence>
<keyword evidence="1" id="KW-0472">Membrane</keyword>
<protein>
    <submittedName>
        <fullName evidence="2">Uncharacterized protein</fullName>
    </submittedName>
</protein>
<dbReference type="Proteomes" id="UP000070053">
    <property type="component" value="Unassembled WGS sequence"/>
</dbReference>
<sequence>MKKSMLEKTIDSIEKQNQRVRQQQIRHHEAIKKQIIQQKEQFYRLTQGESGIRHSRLGVKCGYATITGGLITTLFSPWNGLGIMAIGGISVLSNLYHIKRIEAKLKK</sequence>
<dbReference type="PATRIC" id="fig|1303.81.peg.1249"/>
<comment type="caution">
    <text evidence="2">The sequence shown here is derived from an EMBL/GenBank/DDBJ whole genome shotgun (WGS) entry which is preliminary data.</text>
</comment>
<organism evidence="2 3">
    <name type="scientific">Streptococcus oralis</name>
    <dbReference type="NCBI Taxonomy" id="1303"/>
    <lineage>
        <taxon>Bacteria</taxon>
        <taxon>Bacillati</taxon>
        <taxon>Bacillota</taxon>
        <taxon>Bacilli</taxon>
        <taxon>Lactobacillales</taxon>
        <taxon>Streptococcaceae</taxon>
        <taxon>Streptococcus</taxon>
    </lineage>
</organism>
<proteinExistence type="predicted"/>
<dbReference type="EMBL" id="LQZP01000260">
    <property type="protein sequence ID" value="KXT90894.1"/>
    <property type="molecule type" value="Genomic_DNA"/>
</dbReference>
<evidence type="ECO:0000313" key="3">
    <source>
        <dbReference type="Proteomes" id="UP000070053"/>
    </source>
</evidence>
<accession>A0A139PKN9</accession>
<feature type="transmembrane region" description="Helical" evidence="1">
    <location>
        <begin position="81"/>
        <end position="98"/>
    </location>
</feature>
<reference evidence="2 3" key="1">
    <citation type="submission" date="2016-01" db="EMBL/GenBank/DDBJ databases">
        <title>Highly variable Streptococcus oralis are common among viridans streptococci isolated from primates.</title>
        <authorList>
            <person name="Denapaite D."/>
            <person name="Rieger M."/>
            <person name="Koendgen S."/>
            <person name="Brueckner R."/>
            <person name="Ochigava I."/>
            <person name="Kappeler P."/>
            <person name="Maetz-Rensing K."/>
            <person name="Leendertz F."/>
            <person name="Hakenbeck R."/>
        </authorList>
    </citation>
    <scope>NUCLEOTIDE SEQUENCE [LARGE SCALE GENOMIC DNA]</scope>
    <source>
        <strain evidence="2 3">DD21</strain>
    </source>
</reference>
<keyword evidence="1" id="KW-1133">Transmembrane helix</keyword>
<gene>
    <name evidence="2" type="ORF">SORDD21_01017</name>
</gene>
<evidence type="ECO:0000313" key="2">
    <source>
        <dbReference type="EMBL" id="KXT90894.1"/>
    </source>
</evidence>